<proteinExistence type="predicted"/>
<reference evidence="2" key="1">
    <citation type="submission" date="2020-07" db="EMBL/GenBank/DDBJ databases">
        <title>Clarias magur genome sequencing, assembly and annotation.</title>
        <authorList>
            <person name="Kushwaha B."/>
            <person name="Kumar R."/>
            <person name="Das P."/>
            <person name="Joshi C.G."/>
            <person name="Kumar D."/>
            <person name="Nagpure N.S."/>
            <person name="Pandey M."/>
            <person name="Agarwal S."/>
            <person name="Srivastava S."/>
            <person name="Singh M."/>
            <person name="Sahoo L."/>
            <person name="Jayasankar P."/>
            <person name="Meher P.K."/>
            <person name="Koringa P.G."/>
            <person name="Iquebal M.A."/>
            <person name="Das S.P."/>
            <person name="Bit A."/>
            <person name="Patnaik S."/>
            <person name="Patel N."/>
            <person name="Shah T.M."/>
            <person name="Hinsu A."/>
            <person name="Jena J.K."/>
        </authorList>
    </citation>
    <scope>NUCLEOTIDE SEQUENCE</scope>
    <source>
        <strain evidence="2">CIFAMagur01</strain>
        <tissue evidence="2">Testis</tissue>
    </source>
</reference>
<dbReference type="InterPro" id="IPR050143">
    <property type="entry name" value="TRIM/RBCC"/>
</dbReference>
<protein>
    <submittedName>
        <fullName evidence="2">E3 ubiquitin-protein ligase TRIM39-like isoform X1</fullName>
    </submittedName>
</protein>
<dbReference type="CDD" id="cd13733">
    <property type="entry name" value="SPRY_PRY_C-I_1"/>
    <property type="match status" value="1"/>
</dbReference>
<gene>
    <name evidence="2" type="ORF">DAT39_019567</name>
</gene>
<accession>A0A8J4U4A5</accession>
<dbReference type="InterPro" id="IPR001870">
    <property type="entry name" value="B30.2/SPRY"/>
</dbReference>
<dbReference type="Pfam" id="PF13765">
    <property type="entry name" value="PRY"/>
    <property type="match status" value="1"/>
</dbReference>
<dbReference type="PANTHER" id="PTHR24103">
    <property type="entry name" value="E3 UBIQUITIN-PROTEIN LIGASE TRIM"/>
    <property type="match status" value="1"/>
</dbReference>
<dbReference type="SUPFAM" id="SSF49899">
    <property type="entry name" value="Concanavalin A-like lectins/glucanases"/>
    <property type="match status" value="1"/>
</dbReference>
<dbReference type="InterPro" id="IPR003879">
    <property type="entry name" value="Butyrophylin_SPRY"/>
</dbReference>
<dbReference type="SMART" id="SM00589">
    <property type="entry name" value="PRY"/>
    <property type="match status" value="1"/>
</dbReference>
<dbReference type="AlphaFoldDB" id="A0A8J4U4A5"/>
<dbReference type="InterPro" id="IPR043136">
    <property type="entry name" value="B30.2/SPRY_sf"/>
</dbReference>
<dbReference type="InterPro" id="IPR006574">
    <property type="entry name" value="PRY"/>
</dbReference>
<dbReference type="PRINTS" id="PR01407">
    <property type="entry name" value="BUTYPHLNCDUF"/>
</dbReference>
<dbReference type="FunFam" id="2.60.120.920:FF:000004">
    <property type="entry name" value="Butyrophilin subfamily 1 member A1"/>
    <property type="match status" value="1"/>
</dbReference>
<comment type="caution">
    <text evidence="2">The sequence shown here is derived from an EMBL/GenBank/DDBJ whole genome shotgun (WGS) entry which is preliminary data.</text>
</comment>
<keyword evidence="3" id="KW-1185">Reference proteome</keyword>
<organism evidence="2 3">
    <name type="scientific">Clarias magur</name>
    <name type="common">Asian catfish</name>
    <name type="synonym">Macropteronotus magur</name>
    <dbReference type="NCBI Taxonomy" id="1594786"/>
    <lineage>
        <taxon>Eukaryota</taxon>
        <taxon>Metazoa</taxon>
        <taxon>Chordata</taxon>
        <taxon>Craniata</taxon>
        <taxon>Vertebrata</taxon>
        <taxon>Euteleostomi</taxon>
        <taxon>Actinopterygii</taxon>
        <taxon>Neopterygii</taxon>
        <taxon>Teleostei</taxon>
        <taxon>Ostariophysi</taxon>
        <taxon>Siluriformes</taxon>
        <taxon>Clariidae</taxon>
        <taxon>Clarias</taxon>
    </lineage>
</organism>
<feature type="domain" description="B30.2/SPRY" evidence="1">
    <location>
        <begin position="1"/>
        <end position="160"/>
    </location>
</feature>
<dbReference type="InterPro" id="IPR003877">
    <property type="entry name" value="SPRY_dom"/>
</dbReference>
<dbReference type="OrthoDB" id="6105938at2759"/>
<sequence>GCDSAHPNLILSHDGKQVILGVKRQNLPDNPERFALHPCVLGKDGISSRRFYYEVQVRGKYWSLGVARESINRKGKITASPEDGLWCLWLRNENDYKALYSPLISLFLKQAPQKVGVFVDYEEGLISFYDVDAKSHIYFFTGQTFTEKSYPLFSLGLHDE</sequence>
<evidence type="ECO:0000313" key="2">
    <source>
        <dbReference type="EMBL" id="KAF5890724.1"/>
    </source>
</evidence>
<dbReference type="Gene3D" id="2.60.120.920">
    <property type="match status" value="1"/>
</dbReference>
<dbReference type="Proteomes" id="UP000727407">
    <property type="component" value="Unassembled WGS sequence"/>
</dbReference>
<dbReference type="PROSITE" id="PS50188">
    <property type="entry name" value="B302_SPRY"/>
    <property type="match status" value="1"/>
</dbReference>
<dbReference type="EMBL" id="QNUK01000656">
    <property type="protein sequence ID" value="KAF5890724.1"/>
    <property type="molecule type" value="Genomic_DNA"/>
</dbReference>
<evidence type="ECO:0000259" key="1">
    <source>
        <dbReference type="PROSITE" id="PS50188"/>
    </source>
</evidence>
<dbReference type="SMART" id="SM00449">
    <property type="entry name" value="SPRY"/>
    <property type="match status" value="1"/>
</dbReference>
<feature type="non-terminal residue" evidence="2">
    <location>
        <position position="160"/>
    </location>
</feature>
<feature type="non-terminal residue" evidence="2">
    <location>
        <position position="1"/>
    </location>
</feature>
<name>A0A8J4U4A5_CLAMG</name>
<evidence type="ECO:0000313" key="3">
    <source>
        <dbReference type="Proteomes" id="UP000727407"/>
    </source>
</evidence>
<dbReference type="Pfam" id="PF00622">
    <property type="entry name" value="SPRY"/>
    <property type="match status" value="1"/>
</dbReference>
<dbReference type="InterPro" id="IPR013320">
    <property type="entry name" value="ConA-like_dom_sf"/>
</dbReference>